<feature type="transmembrane region" description="Helical" evidence="5">
    <location>
        <begin position="46"/>
        <end position="65"/>
    </location>
</feature>
<keyword evidence="4 5" id="KW-0472">Membrane</keyword>
<sequence length="303" mass="34057">MKWLKLALRLIVGVFFIFSAYGKLDAMGAFEVYVFRSSFLSFDGASVVARLIVAAEIIAGVGIIFKLGYKAIWRLTFLFILVLTGFLAKQLLLGSDENCFCLGELMEMSPAESLLKNVVLIGLLLLIRKDDVTFDFRLKQLVVSLVFAASVIVPFVISPPDLFVKGQFNSAEYNQTALDDAIANGEISTKFLKGRKMLSFYSMKCKYCKMSSERISALVRKNDIQRSQVNIIFGGMSGNPIEFFEETHSQVFEFSRLPREPFLSITKGMMPLTLLIEDGKVISEMNYRTIDEKEITNFLNGKS</sequence>
<evidence type="ECO:0000256" key="5">
    <source>
        <dbReference type="SAM" id="Phobius"/>
    </source>
</evidence>
<evidence type="ECO:0000259" key="6">
    <source>
        <dbReference type="Pfam" id="PF07291"/>
    </source>
</evidence>
<comment type="subcellular location">
    <subcellularLocation>
        <location evidence="1">Membrane</location>
        <topology evidence="1">Multi-pass membrane protein</topology>
    </subcellularLocation>
</comment>
<dbReference type="InterPro" id="IPR009908">
    <property type="entry name" value="Methylamine_util_MauE"/>
</dbReference>
<dbReference type="RefSeq" id="WP_014201201.1">
    <property type="nucleotide sequence ID" value="NC_016599.1"/>
</dbReference>
<name>G8R2N5_OWEHD</name>
<evidence type="ECO:0000313" key="8">
    <source>
        <dbReference type="Proteomes" id="UP000005631"/>
    </source>
</evidence>
<gene>
    <name evidence="7" type="ordered locus">Oweho_0827</name>
</gene>
<keyword evidence="2 5" id="KW-0812">Transmembrane</keyword>
<evidence type="ECO:0000256" key="4">
    <source>
        <dbReference type="ARBA" id="ARBA00023136"/>
    </source>
</evidence>
<proteinExistence type="predicted"/>
<feature type="domain" description="Methylamine utilisation protein MauE" evidence="6">
    <location>
        <begin position="1"/>
        <end position="126"/>
    </location>
</feature>
<feature type="transmembrane region" description="Helical" evidence="5">
    <location>
        <begin position="72"/>
        <end position="93"/>
    </location>
</feature>
<dbReference type="eggNOG" id="COG0526">
    <property type="taxonomic scope" value="Bacteria"/>
</dbReference>
<dbReference type="GO" id="GO:0016020">
    <property type="term" value="C:membrane"/>
    <property type="evidence" value="ECO:0007669"/>
    <property type="project" value="UniProtKB-SubCell"/>
</dbReference>
<protein>
    <submittedName>
        <fullName evidence="7">DoxX protein</fullName>
    </submittedName>
</protein>
<accession>G8R2N5</accession>
<dbReference type="KEGG" id="oho:Oweho_0827"/>
<dbReference type="STRING" id="926562.Oweho_0827"/>
<evidence type="ECO:0000313" key="7">
    <source>
        <dbReference type="EMBL" id="AEV31840.1"/>
    </source>
</evidence>
<evidence type="ECO:0000256" key="1">
    <source>
        <dbReference type="ARBA" id="ARBA00004141"/>
    </source>
</evidence>
<evidence type="ECO:0000256" key="2">
    <source>
        <dbReference type="ARBA" id="ARBA00022692"/>
    </source>
</evidence>
<feature type="transmembrane region" description="Helical" evidence="5">
    <location>
        <begin position="113"/>
        <end position="129"/>
    </location>
</feature>
<dbReference type="AlphaFoldDB" id="G8R2N5"/>
<dbReference type="Proteomes" id="UP000005631">
    <property type="component" value="Chromosome"/>
</dbReference>
<dbReference type="HOGENOM" id="CLU_917779_0_0_10"/>
<dbReference type="Pfam" id="PF07291">
    <property type="entry name" value="MauE"/>
    <property type="match status" value="1"/>
</dbReference>
<dbReference type="EMBL" id="CP003156">
    <property type="protein sequence ID" value="AEV31840.1"/>
    <property type="molecule type" value="Genomic_DNA"/>
</dbReference>
<dbReference type="GO" id="GO:0030416">
    <property type="term" value="P:methylamine metabolic process"/>
    <property type="evidence" value="ECO:0007669"/>
    <property type="project" value="InterPro"/>
</dbReference>
<reference evidence="7 8" key="1">
    <citation type="journal article" date="2012" name="Stand. Genomic Sci.">
        <title>Genome sequence of the orange-pigmented seawater bacterium Owenweeksia hongkongensis type strain (UST20020801(T)).</title>
        <authorList>
            <person name="Riedel T."/>
            <person name="Held B."/>
            <person name="Nolan M."/>
            <person name="Lucas S."/>
            <person name="Lapidus A."/>
            <person name="Tice H."/>
            <person name="Del Rio T.G."/>
            <person name="Cheng J.F."/>
            <person name="Han C."/>
            <person name="Tapia R."/>
            <person name="Goodwin L.A."/>
            <person name="Pitluck S."/>
            <person name="Liolios K."/>
            <person name="Mavromatis K."/>
            <person name="Pagani I."/>
            <person name="Ivanova N."/>
            <person name="Mikhailova N."/>
            <person name="Pati A."/>
            <person name="Chen A."/>
            <person name="Palaniappan K."/>
            <person name="Rohde M."/>
            <person name="Tindall B.J."/>
            <person name="Detter J.C."/>
            <person name="Goker M."/>
            <person name="Woyke T."/>
            <person name="Bristow J."/>
            <person name="Eisen J.A."/>
            <person name="Markowitz V."/>
            <person name="Hugenholtz P."/>
            <person name="Klenk H.P."/>
            <person name="Kyrpides N.C."/>
        </authorList>
    </citation>
    <scope>NUCLEOTIDE SEQUENCE</scope>
    <source>
        <strain evidence="8">DSM 17368 / JCM 12287 / NRRL B-23963</strain>
    </source>
</reference>
<keyword evidence="8" id="KW-1185">Reference proteome</keyword>
<organism evidence="7 8">
    <name type="scientific">Owenweeksia hongkongensis (strain DSM 17368 / CIP 108786 / JCM 12287 / NRRL B-23963 / UST20020801)</name>
    <dbReference type="NCBI Taxonomy" id="926562"/>
    <lineage>
        <taxon>Bacteria</taxon>
        <taxon>Pseudomonadati</taxon>
        <taxon>Bacteroidota</taxon>
        <taxon>Flavobacteriia</taxon>
        <taxon>Flavobacteriales</taxon>
        <taxon>Owenweeksiaceae</taxon>
        <taxon>Owenweeksia</taxon>
    </lineage>
</organism>
<evidence type="ECO:0000256" key="3">
    <source>
        <dbReference type="ARBA" id="ARBA00022989"/>
    </source>
</evidence>
<keyword evidence="3 5" id="KW-1133">Transmembrane helix</keyword>
<feature type="transmembrane region" description="Helical" evidence="5">
    <location>
        <begin position="141"/>
        <end position="157"/>
    </location>
</feature>